<sequence length="235" mass="26664">MGSSEGGRKTLAKLNFQLLLKALQNTAEESLATLDTKAVTIFVFSDERSVVTSLYIYTGTPPHGYGSQAPKVAETILRSIEYNRKPDPKNRKIKVGNIEIERFQWEKGDGKFPHDKIHGNYITSVFKEMTINFAVLYSQQIKTVVERVMDQIMSQISDILTQGRQTFCPLREQSVTAAQAYEAAFDFLNTNTGRDCFSLLDWIQVTVECFEKEEITVKRMKKVTSESEEVDPLTT</sequence>
<reference evidence="1" key="2">
    <citation type="submission" date="2022-10" db="EMBL/GenBank/DDBJ databases">
        <authorList>
            <consortium name="ENA_rothamsted_submissions"/>
            <consortium name="culmorum"/>
            <person name="King R."/>
        </authorList>
    </citation>
    <scope>NUCLEOTIDE SEQUENCE</scope>
</reference>
<accession>A0A9N9QY83</accession>
<reference evidence="1" key="1">
    <citation type="submission" date="2021-12" db="EMBL/GenBank/DDBJ databases">
        <authorList>
            <person name="King R."/>
        </authorList>
    </citation>
    <scope>NUCLEOTIDE SEQUENCE</scope>
</reference>
<dbReference type="GO" id="GO:0039694">
    <property type="term" value="P:viral RNA genome replication"/>
    <property type="evidence" value="ECO:0007669"/>
    <property type="project" value="InterPro"/>
</dbReference>
<organism evidence="1 2">
    <name type="scientific">Diatraea saccharalis</name>
    <name type="common">sugarcane borer</name>
    <dbReference type="NCBI Taxonomy" id="40085"/>
    <lineage>
        <taxon>Eukaryota</taxon>
        <taxon>Metazoa</taxon>
        <taxon>Ecdysozoa</taxon>
        <taxon>Arthropoda</taxon>
        <taxon>Hexapoda</taxon>
        <taxon>Insecta</taxon>
        <taxon>Pterygota</taxon>
        <taxon>Neoptera</taxon>
        <taxon>Endopterygota</taxon>
        <taxon>Lepidoptera</taxon>
        <taxon>Glossata</taxon>
        <taxon>Ditrysia</taxon>
        <taxon>Pyraloidea</taxon>
        <taxon>Crambidae</taxon>
        <taxon>Crambinae</taxon>
        <taxon>Diatraea</taxon>
    </lineage>
</organism>
<dbReference type="GO" id="GO:0003968">
    <property type="term" value="F:RNA-directed RNA polymerase activity"/>
    <property type="evidence" value="ECO:0007669"/>
    <property type="project" value="InterPro"/>
</dbReference>
<protein>
    <submittedName>
        <fullName evidence="1">Uncharacterized protein</fullName>
    </submittedName>
</protein>
<evidence type="ECO:0000313" key="2">
    <source>
        <dbReference type="Proteomes" id="UP001153714"/>
    </source>
</evidence>
<keyword evidence="2" id="KW-1185">Reference proteome</keyword>
<proteinExistence type="predicted"/>
<dbReference type="Pfam" id="PF00602">
    <property type="entry name" value="Flu_PB1"/>
    <property type="match status" value="1"/>
</dbReference>
<name>A0A9N9QY83_9NEOP</name>
<dbReference type="Proteomes" id="UP001153714">
    <property type="component" value="Chromosome 14"/>
</dbReference>
<dbReference type="AlphaFoldDB" id="A0A9N9QY83"/>
<dbReference type="EMBL" id="OU893345">
    <property type="protein sequence ID" value="CAG9785645.1"/>
    <property type="molecule type" value="Genomic_DNA"/>
</dbReference>
<dbReference type="OrthoDB" id="7477261at2759"/>
<gene>
    <name evidence="1" type="ORF">DIATSA_LOCUS3661</name>
</gene>
<dbReference type="GO" id="GO:0003723">
    <property type="term" value="F:RNA binding"/>
    <property type="evidence" value="ECO:0007669"/>
    <property type="project" value="InterPro"/>
</dbReference>
<evidence type="ECO:0000313" key="1">
    <source>
        <dbReference type="EMBL" id="CAG9785645.1"/>
    </source>
</evidence>
<dbReference type="InterPro" id="IPR001407">
    <property type="entry name" value="RNA_pol_PB1_influenza"/>
</dbReference>